<organism evidence="1 2">
    <name type="scientific">Pseudolycoriella hygida</name>
    <dbReference type="NCBI Taxonomy" id="35572"/>
    <lineage>
        <taxon>Eukaryota</taxon>
        <taxon>Metazoa</taxon>
        <taxon>Ecdysozoa</taxon>
        <taxon>Arthropoda</taxon>
        <taxon>Hexapoda</taxon>
        <taxon>Insecta</taxon>
        <taxon>Pterygota</taxon>
        <taxon>Neoptera</taxon>
        <taxon>Endopterygota</taxon>
        <taxon>Diptera</taxon>
        <taxon>Nematocera</taxon>
        <taxon>Sciaroidea</taxon>
        <taxon>Sciaridae</taxon>
        <taxon>Pseudolycoriella</taxon>
    </lineage>
</organism>
<comment type="caution">
    <text evidence="1">The sequence shown here is derived from an EMBL/GenBank/DDBJ whole genome shotgun (WGS) entry which is preliminary data.</text>
</comment>
<sequence length="85" mass="9946">MTQKKPQRSKDKEVNYIDLIPENELNEPIKELSEDIQKLKSISLCNSDNKEVVSASERLILTLTDQLEYLKDKLKNFIEKESSDY</sequence>
<name>A0A9Q0N5X2_9DIPT</name>
<evidence type="ECO:0000313" key="2">
    <source>
        <dbReference type="Proteomes" id="UP001151699"/>
    </source>
</evidence>
<gene>
    <name evidence="1" type="ORF">Bhyg_08407</name>
</gene>
<evidence type="ECO:0000313" key="1">
    <source>
        <dbReference type="EMBL" id="KAJ6643446.1"/>
    </source>
</evidence>
<dbReference type="Proteomes" id="UP001151699">
    <property type="component" value="Chromosome B"/>
</dbReference>
<accession>A0A9Q0N5X2</accession>
<keyword evidence="2" id="KW-1185">Reference proteome</keyword>
<reference evidence="1" key="1">
    <citation type="submission" date="2022-07" db="EMBL/GenBank/DDBJ databases">
        <authorList>
            <person name="Trinca V."/>
            <person name="Uliana J.V.C."/>
            <person name="Torres T.T."/>
            <person name="Ward R.J."/>
            <person name="Monesi N."/>
        </authorList>
    </citation>
    <scope>NUCLEOTIDE SEQUENCE</scope>
    <source>
        <strain evidence="1">HSMRA1968</strain>
        <tissue evidence="1">Whole embryos</tissue>
    </source>
</reference>
<dbReference type="EMBL" id="WJQU01000002">
    <property type="protein sequence ID" value="KAJ6643446.1"/>
    <property type="molecule type" value="Genomic_DNA"/>
</dbReference>
<proteinExistence type="predicted"/>
<protein>
    <submittedName>
        <fullName evidence="1">Uncharacterized protein</fullName>
    </submittedName>
</protein>
<dbReference type="AlphaFoldDB" id="A0A9Q0N5X2"/>